<accession>A0A7W7LQ45</accession>
<dbReference type="PRINTS" id="PR01438">
    <property type="entry name" value="UNVRSLSTRESS"/>
</dbReference>
<feature type="domain" description="UspA" evidence="2">
    <location>
        <begin position="145"/>
        <end position="280"/>
    </location>
</feature>
<feature type="domain" description="UspA" evidence="2">
    <location>
        <begin position="8"/>
        <end position="132"/>
    </location>
</feature>
<dbReference type="RefSeq" id="WP_343069551.1">
    <property type="nucleotide sequence ID" value="NZ_JACHJH010000003.1"/>
</dbReference>
<proteinExistence type="inferred from homology"/>
<evidence type="ECO:0000256" key="1">
    <source>
        <dbReference type="ARBA" id="ARBA00008791"/>
    </source>
</evidence>
<comment type="caution">
    <text evidence="3">The sequence shown here is derived from an EMBL/GenBank/DDBJ whole genome shotgun (WGS) entry which is preliminary data.</text>
</comment>
<dbReference type="InterPro" id="IPR006015">
    <property type="entry name" value="Universal_stress_UspA"/>
</dbReference>
<dbReference type="SUPFAM" id="SSF52402">
    <property type="entry name" value="Adenine nucleotide alpha hydrolases-like"/>
    <property type="match status" value="2"/>
</dbReference>
<dbReference type="InterPro" id="IPR006016">
    <property type="entry name" value="UspA"/>
</dbReference>
<dbReference type="Proteomes" id="UP000556084">
    <property type="component" value="Unassembled WGS sequence"/>
</dbReference>
<evidence type="ECO:0000313" key="3">
    <source>
        <dbReference type="EMBL" id="MBB4893651.1"/>
    </source>
</evidence>
<protein>
    <submittedName>
        <fullName evidence="3">Nucleotide-binding universal stress UspA family protein</fullName>
    </submittedName>
</protein>
<sequence>MTTVDLPVVVGADGSEGSLAAVEWAARQAVRFRLPLRIVHASRWERYEGPDELVPGQVLATAEQRARQRCPDLEVHGVAVPDDAVSALVDQSRQAAALVTGASGRGAVKELLLGSVVLAVAGRSHCPVTVVRGDERNVWGASWPVVVGVGEGGEGIAAVRFALREAAARGCEVQAVRAWRAPQQVVGPLSVLDDTARAFEEQARAVLDEVLGAVQSEYPQVTVRRTVLEGPPHRVLQWPSADAGLLVLGAGGRHGHRGLQLGRVCHTALHRAACPVTVVPHS</sequence>
<keyword evidence="4" id="KW-1185">Reference proteome</keyword>
<comment type="similarity">
    <text evidence="1">Belongs to the universal stress protein A family.</text>
</comment>
<name>A0A7W7LQ45_9ACTN</name>
<dbReference type="EMBL" id="JACHJH010000003">
    <property type="protein sequence ID" value="MBB4893651.1"/>
    <property type="molecule type" value="Genomic_DNA"/>
</dbReference>
<gene>
    <name evidence="3" type="ORF">FHS39_002682</name>
</gene>
<dbReference type="AlphaFoldDB" id="A0A7W7LQ45"/>
<dbReference type="Pfam" id="PF00582">
    <property type="entry name" value="Usp"/>
    <property type="match status" value="2"/>
</dbReference>
<reference evidence="3 4" key="1">
    <citation type="submission" date="2020-08" db="EMBL/GenBank/DDBJ databases">
        <title>Genomic Encyclopedia of Type Strains, Phase III (KMG-III): the genomes of soil and plant-associated and newly described type strains.</title>
        <authorList>
            <person name="Whitman W."/>
        </authorList>
    </citation>
    <scope>NUCLEOTIDE SEQUENCE [LARGE SCALE GENOMIC DNA]</scope>
    <source>
        <strain evidence="3 4">CECT 3266</strain>
    </source>
</reference>
<dbReference type="InterPro" id="IPR014729">
    <property type="entry name" value="Rossmann-like_a/b/a_fold"/>
</dbReference>
<organism evidence="3 4">
    <name type="scientific">Streptomyces olivoverticillatus</name>
    <dbReference type="NCBI Taxonomy" id="66427"/>
    <lineage>
        <taxon>Bacteria</taxon>
        <taxon>Bacillati</taxon>
        <taxon>Actinomycetota</taxon>
        <taxon>Actinomycetes</taxon>
        <taxon>Kitasatosporales</taxon>
        <taxon>Streptomycetaceae</taxon>
        <taxon>Streptomyces</taxon>
    </lineage>
</organism>
<evidence type="ECO:0000313" key="4">
    <source>
        <dbReference type="Proteomes" id="UP000556084"/>
    </source>
</evidence>
<dbReference type="PANTHER" id="PTHR46553:SF3">
    <property type="entry name" value="ADENINE NUCLEOTIDE ALPHA HYDROLASES-LIKE SUPERFAMILY PROTEIN"/>
    <property type="match status" value="1"/>
</dbReference>
<evidence type="ECO:0000259" key="2">
    <source>
        <dbReference type="Pfam" id="PF00582"/>
    </source>
</evidence>
<dbReference type="Gene3D" id="3.40.50.620">
    <property type="entry name" value="HUPs"/>
    <property type="match status" value="2"/>
</dbReference>
<dbReference type="PANTHER" id="PTHR46553">
    <property type="entry name" value="ADENINE NUCLEOTIDE ALPHA HYDROLASES-LIKE SUPERFAMILY PROTEIN"/>
    <property type="match status" value="1"/>
</dbReference>